<dbReference type="InterPro" id="IPR003428">
    <property type="entry name" value="MAM33"/>
</dbReference>
<dbReference type="GO" id="GO:0005759">
    <property type="term" value="C:mitochondrial matrix"/>
    <property type="evidence" value="ECO:0007669"/>
    <property type="project" value="InterPro"/>
</dbReference>
<reference evidence="3" key="1">
    <citation type="submission" date="2015-02" db="EMBL/GenBank/DDBJ databases">
        <title>Genome sequencing for Strongylocentrotus purpuratus.</title>
        <authorList>
            <person name="Murali S."/>
            <person name="Liu Y."/>
            <person name="Vee V."/>
            <person name="English A."/>
            <person name="Wang M."/>
            <person name="Skinner E."/>
            <person name="Han Y."/>
            <person name="Muzny D.M."/>
            <person name="Worley K.C."/>
            <person name="Gibbs R.A."/>
        </authorList>
    </citation>
    <scope>NUCLEOTIDE SEQUENCE</scope>
</reference>
<dbReference type="FunFam" id="3.10.280.10:FF:000005">
    <property type="entry name" value="Glycoprotein gC1qBP, putative"/>
    <property type="match status" value="1"/>
</dbReference>
<dbReference type="GO" id="GO:0042256">
    <property type="term" value="P:cytosolic ribosome assembly"/>
    <property type="evidence" value="ECO:0000318"/>
    <property type="project" value="GO_Central"/>
</dbReference>
<comment type="similarity">
    <text evidence="1">Belongs to the MAM33 family.</text>
</comment>
<dbReference type="OMA" id="ENIPGYF"/>
<dbReference type="PANTHER" id="PTHR10826">
    <property type="entry name" value="COMPLEMENT COMPONENT 1"/>
    <property type="match status" value="1"/>
</dbReference>
<sequence length="298" mass="32956">MAFSSSRLVLKAISRTVNNGRQFSSFKSSSRYLLKSSEECQTPRTLSRSMWNLCTGSRRNSTGNRGGDTLGPLACGVTRVSRPSKTCSCGCKGACLHTEADSDLVNFLKEEIEVEQGSLTNVPKVPGFEVTVNDADIKLTRDIEAERITVRFNINHSVEMEGGAEEGQEEAAPEMRSYPDFNVEVSKGGANSLRISCAYQRDDVLDDQEVDAEPDDDELFLIDEVLFAKEGASTDTLEGAYRVGSEVMNGDLYDHLKNYLAERGINKDFCEKLSDLSSAVEHRQYIGFLNQLQGFVKK</sequence>
<dbReference type="AlphaFoldDB" id="A0A7M7PF60"/>
<dbReference type="PANTHER" id="PTHR10826:SF1">
    <property type="entry name" value="COMPLEMENT COMPONENT 1 Q SUBCOMPONENT-BINDING PROTEIN, MITOCHONDRIAL"/>
    <property type="match status" value="1"/>
</dbReference>
<organism evidence="2 3">
    <name type="scientific">Strongylocentrotus purpuratus</name>
    <name type="common">Purple sea urchin</name>
    <dbReference type="NCBI Taxonomy" id="7668"/>
    <lineage>
        <taxon>Eukaryota</taxon>
        <taxon>Metazoa</taxon>
        <taxon>Echinodermata</taxon>
        <taxon>Eleutherozoa</taxon>
        <taxon>Echinozoa</taxon>
        <taxon>Echinoidea</taxon>
        <taxon>Euechinoidea</taxon>
        <taxon>Echinacea</taxon>
        <taxon>Camarodonta</taxon>
        <taxon>Echinidea</taxon>
        <taxon>Strongylocentrotidae</taxon>
        <taxon>Strongylocentrotus</taxon>
    </lineage>
</organism>
<keyword evidence="3" id="KW-1185">Reference proteome</keyword>
<dbReference type="OrthoDB" id="278212at2759"/>
<dbReference type="GeneID" id="115926878"/>
<dbReference type="InParanoid" id="A0A7M7PF60"/>
<protein>
    <recommendedName>
        <fullName evidence="4">Complement component 1 Q subcomponent-binding protein, mitochondrial</fullName>
    </recommendedName>
</protein>
<name>A0A7M7PF60_STRPU</name>
<dbReference type="KEGG" id="spu:115926878"/>
<dbReference type="EnsemblMetazoa" id="XM_030992461">
    <property type="protein sequence ID" value="XP_030848321"/>
    <property type="gene ID" value="LOC115926878"/>
</dbReference>
<dbReference type="Pfam" id="PF02330">
    <property type="entry name" value="MAM33"/>
    <property type="match status" value="1"/>
</dbReference>
<dbReference type="Gene3D" id="3.10.280.10">
    <property type="entry name" value="Mitochondrial glycoprotein"/>
    <property type="match status" value="1"/>
</dbReference>
<proteinExistence type="inferred from homology"/>
<accession>A0A7M7PF60</accession>
<dbReference type="FunCoup" id="A0A7M7PF60">
    <property type="interactions" value="1664"/>
</dbReference>
<dbReference type="InterPro" id="IPR036561">
    <property type="entry name" value="MAM33_sf"/>
</dbReference>
<dbReference type="RefSeq" id="XP_030848321.1">
    <property type="nucleotide sequence ID" value="XM_030992461.1"/>
</dbReference>
<reference evidence="2" key="2">
    <citation type="submission" date="2021-01" db="UniProtKB">
        <authorList>
            <consortium name="EnsemblMetazoa"/>
        </authorList>
    </citation>
    <scope>IDENTIFICATION</scope>
</reference>
<evidence type="ECO:0008006" key="4">
    <source>
        <dbReference type="Google" id="ProtNLM"/>
    </source>
</evidence>
<evidence type="ECO:0000313" key="2">
    <source>
        <dbReference type="EnsemblMetazoa" id="XP_030848321"/>
    </source>
</evidence>
<dbReference type="Proteomes" id="UP000007110">
    <property type="component" value="Unassembled WGS sequence"/>
</dbReference>
<dbReference type="SUPFAM" id="SSF54529">
    <property type="entry name" value="Mitochondrial glycoprotein MAM33-like"/>
    <property type="match status" value="1"/>
</dbReference>
<evidence type="ECO:0000313" key="3">
    <source>
        <dbReference type="Proteomes" id="UP000007110"/>
    </source>
</evidence>
<evidence type="ECO:0000256" key="1">
    <source>
        <dbReference type="ARBA" id="ARBA00005457"/>
    </source>
</evidence>